<sequence>MSKRKLLSIDEAVKYFILSDEELVDDIDSRKSSCNLSECVSDSSAKDGSHNVEDIAERDEANMESLQCAPGLNIDVDRIESISESSESETDIESILE</sequence>
<gene>
    <name evidence="1" type="ORF">AVEN_208591_1</name>
</gene>
<keyword evidence="2" id="KW-1185">Reference proteome</keyword>
<comment type="caution">
    <text evidence="1">The sequence shown here is derived from an EMBL/GenBank/DDBJ whole genome shotgun (WGS) entry which is preliminary data.</text>
</comment>
<proteinExistence type="predicted"/>
<dbReference type="Proteomes" id="UP000499080">
    <property type="component" value="Unassembled WGS sequence"/>
</dbReference>
<organism evidence="1 2">
    <name type="scientific">Araneus ventricosus</name>
    <name type="common">Orbweaver spider</name>
    <name type="synonym">Epeira ventricosa</name>
    <dbReference type="NCBI Taxonomy" id="182803"/>
    <lineage>
        <taxon>Eukaryota</taxon>
        <taxon>Metazoa</taxon>
        <taxon>Ecdysozoa</taxon>
        <taxon>Arthropoda</taxon>
        <taxon>Chelicerata</taxon>
        <taxon>Arachnida</taxon>
        <taxon>Araneae</taxon>
        <taxon>Araneomorphae</taxon>
        <taxon>Entelegynae</taxon>
        <taxon>Araneoidea</taxon>
        <taxon>Araneidae</taxon>
        <taxon>Araneus</taxon>
    </lineage>
</organism>
<reference evidence="1 2" key="1">
    <citation type="journal article" date="2019" name="Sci. Rep.">
        <title>Orb-weaving spider Araneus ventricosus genome elucidates the spidroin gene catalogue.</title>
        <authorList>
            <person name="Kono N."/>
            <person name="Nakamura H."/>
            <person name="Ohtoshi R."/>
            <person name="Moran D.A.P."/>
            <person name="Shinohara A."/>
            <person name="Yoshida Y."/>
            <person name="Fujiwara M."/>
            <person name="Mori M."/>
            <person name="Tomita M."/>
            <person name="Arakawa K."/>
        </authorList>
    </citation>
    <scope>NUCLEOTIDE SEQUENCE [LARGE SCALE GENOMIC DNA]</scope>
</reference>
<name>A0A4Y2GNZ0_ARAVE</name>
<evidence type="ECO:0000313" key="1">
    <source>
        <dbReference type="EMBL" id="GBM54248.1"/>
    </source>
</evidence>
<accession>A0A4Y2GNZ0</accession>
<protein>
    <submittedName>
        <fullName evidence="1">Uncharacterized protein</fullName>
    </submittedName>
</protein>
<dbReference type="AlphaFoldDB" id="A0A4Y2GNZ0"/>
<evidence type="ECO:0000313" key="2">
    <source>
        <dbReference type="Proteomes" id="UP000499080"/>
    </source>
</evidence>
<dbReference type="EMBL" id="BGPR01001451">
    <property type="protein sequence ID" value="GBM54248.1"/>
    <property type="molecule type" value="Genomic_DNA"/>
</dbReference>